<comment type="caution">
    <text evidence="1">The sequence shown here is derived from an EMBL/GenBank/DDBJ whole genome shotgun (WGS) entry which is preliminary data.</text>
</comment>
<dbReference type="EMBL" id="JACIVI010000004">
    <property type="protein sequence ID" value="MBB1162695.1"/>
    <property type="molecule type" value="Genomic_DNA"/>
</dbReference>
<proteinExistence type="predicted"/>
<organism evidence="1 2">
    <name type="scientific">Aquariibacter albus</name>
    <dbReference type="NCBI Taxonomy" id="2759899"/>
    <lineage>
        <taxon>Bacteria</taxon>
        <taxon>Pseudomonadati</taxon>
        <taxon>Pseudomonadota</taxon>
        <taxon>Betaproteobacteria</taxon>
        <taxon>Burkholderiales</taxon>
        <taxon>Sphaerotilaceae</taxon>
        <taxon>Aquariibacter</taxon>
    </lineage>
</organism>
<gene>
    <name evidence="1" type="ORF">H4F90_11965</name>
</gene>
<name>A0A839HJU2_9BURK</name>
<dbReference type="AlphaFoldDB" id="A0A839HJU2"/>
<reference evidence="1 2" key="1">
    <citation type="submission" date="2020-08" db="EMBL/GenBank/DDBJ databases">
        <title>Aquariorum lacteus gen. nov., sp. nov., a new member of the family Comamonadaceae, isolated from freshwater aquarium.</title>
        <authorList>
            <person name="Chun S.-J."/>
        </authorList>
    </citation>
    <scope>NUCLEOTIDE SEQUENCE [LARGE SCALE GENOMIC DNA]</scope>
    <source>
        <strain evidence="1 2">SJAQ100</strain>
    </source>
</reference>
<accession>A0A839HJU2</accession>
<sequence>MKDPHLTTAQFIAQLREIGGCPWKAADGTQRVYFNDLPDLFGLELVYYKSGNIKSAKLDGDRISNTTARRICGDLATLKLWVDPADGTTHVRHQFRPIFDYDYHAILTEAVSDRVAEVPCPAPD</sequence>
<protein>
    <submittedName>
        <fullName evidence="1">Uncharacterized protein</fullName>
    </submittedName>
</protein>
<keyword evidence="2" id="KW-1185">Reference proteome</keyword>
<dbReference type="RefSeq" id="WP_182664875.1">
    <property type="nucleotide sequence ID" value="NZ_JACIVI010000004.1"/>
</dbReference>
<evidence type="ECO:0000313" key="1">
    <source>
        <dbReference type="EMBL" id="MBB1162695.1"/>
    </source>
</evidence>
<evidence type="ECO:0000313" key="2">
    <source>
        <dbReference type="Proteomes" id="UP000586093"/>
    </source>
</evidence>
<dbReference type="Proteomes" id="UP000586093">
    <property type="component" value="Unassembled WGS sequence"/>
</dbReference>